<dbReference type="PANTHER" id="PTHR23080">
    <property type="entry name" value="THAP DOMAIN PROTEIN"/>
    <property type="match status" value="1"/>
</dbReference>
<comment type="cofactor">
    <cofactor evidence="1">
        <name>a divalent metal cation</name>
        <dbReference type="ChEBI" id="CHEBI:60240"/>
    </cofactor>
</comment>
<evidence type="ECO:0000313" key="5">
    <source>
        <dbReference type="Proteomes" id="UP000648187"/>
    </source>
</evidence>
<evidence type="ECO:0000256" key="1">
    <source>
        <dbReference type="ARBA" id="ARBA00001968"/>
    </source>
</evidence>
<keyword evidence="5" id="KW-1185">Reference proteome</keyword>
<keyword evidence="2" id="KW-0479">Metal-binding</keyword>
<sequence>RNYHQKTMEYRKCFIPTCKNDSKNSPDKIFVRIREDLKQKWCREAKAECFKIYRMYCCKDHLEPREDLINYYQCKLLNEEPKLKRSALLRNNGQDTNEGLSELNNTTPNKSKLFKRIEDIPMPSTSTCSTVAINIDAATQCEIKMVDKSTNYKSRKQPANITTTDILQSTQETSSAATPSLFGCTSETEESSECDASKVVSKTKKIMLDLVINKPRMYLGLPKQFIWLIDHIVEKSTAKIDNLHIIVTLLKIKQNDSLERISYQFNISRTKLSSMILTGIEVLGNFFQNFSKVIASLRVHIERVIRRVREYTLLKPHSVVNYKYIPYLDEIVLTVCGLINLQGEIIKIGLNTPVQVLLVSLLICAILPLPRALMKRLPPLREDCLTLDPRINEDDESAGDEGIVDNSRSFSESELLHLSESEFGRTSGGLYRSEALKSPSLRSNSSRISSSYKTERKERTIFKNECSKLSVTHKLLLTQHCQSQLPHLGWPQNVHCKTVQLLSMSPIGLHLVREGEEHLFIYIPKCGSYFFSKLMYSMVKTRYMNQIGIKYLEGLGCFDHIGSSI</sequence>
<dbReference type="Pfam" id="PF13359">
    <property type="entry name" value="DDE_Tnp_4"/>
    <property type="match status" value="1"/>
</dbReference>
<dbReference type="EMBL" id="JACKWZ010000003">
    <property type="protein sequence ID" value="KAF9424329.1"/>
    <property type="molecule type" value="Genomic_DNA"/>
</dbReference>
<gene>
    <name evidence="4" type="ORF">HW555_000468</name>
</gene>
<comment type="caution">
    <text evidence="4">The sequence shown here is derived from an EMBL/GenBank/DDBJ whole genome shotgun (WGS) entry which is preliminary data.</text>
</comment>
<organism evidence="4 5">
    <name type="scientific">Spodoptera exigua</name>
    <name type="common">Beet armyworm</name>
    <name type="synonym">Noctua fulgens</name>
    <dbReference type="NCBI Taxonomy" id="7107"/>
    <lineage>
        <taxon>Eukaryota</taxon>
        <taxon>Metazoa</taxon>
        <taxon>Ecdysozoa</taxon>
        <taxon>Arthropoda</taxon>
        <taxon>Hexapoda</taxon>
        <taxon>Insecta</taxon>
        <taxon>Pterygota</taxon>
        <taxon>Neoptera</taxon>
        <taxon>Endopterygota</taxon>
        <taxon>Lepidoptera</taxon>
        <taxon>Glossata</taxon>
        <taxon>Ditrysia</taxon>
        <taxon>Noctuoidea</taxon>
        <taxon>Noctuidae</taxon>
        <taxon>Amphipyrinae</taxon>
        <taxon>Spodoptera</taxon>
    </lineage>
</organism>
<name>A0A835LC15_SPOEX</name>
<feature type="domain" description="DDE Tnp4" evidence="3">
    <location>
        <begin position="288"/>
        <end position="340"/>
    </location>
</feature>
<dbReference type="GO" id="GO:0046872">
    <property type="term" value="F:metal ion binding"/>
    <property type="evidence" value="ECO:0007669"/>
    <property type="project" value="UniProtKB-KW"/>
</dbReference>
<accession>A0A835LC15</accession>
<evidence type="ECO:0000256" key="2">
    <source>
        <dbReference type="ARBA" id="ARBA00022723"/>
    </source>
</evidence>
<protein>
    <recommendedName>
        <fullName evidence="3">DDE Tnp4 domain-containing protein</fullName>
    </recommendedName>
</protein>
<feature type="non-terminal residue" evidence="4">
    <location>
        <position position="565"/>
    </location>
</feature>
<reference evidence="4" key="1">
    <citation type="submission" date="2020-08" db="EMBL/GenBank/DDBJ databases">
        <title>Spodoptera exigua strain:BAW_Kor-Di-RS1 Genome sequencing and assembly.</title>
        <authorList>
            <person name="Kim J."/>
            <person name="Nam H.Y."/>
            <person name="Kwon M."/>
            <person name="Choi J.H."/>
            <person name="Cho S.R."/>
            <person name="Kim G.-H."/>
        </authorList>
    </citation>
    <scope>NUCLEOTIDE SEQUENCE</scope>
    <source>
        <strain evidence="4">BAW_Kor-Di-RS1</strain>
        <tissue evidence="4">Whole-body</tissue>
    </source>
</reference>
<evidence type="ECO:0000313" key="4">
    <source>
        <dbReference type="EMBL" id="KAF9424329.1"/>
    </source>
</evidence>
<evidence type="ECO:0000259" key="3">
    <source>
        <dbReference type="Pfam" id="PF13359"/>
    </source>
</evidence>
<dbReference type="InterPro" id="IPR027806">
    <property type="entry name" value="HARBI1_dom"/>
</dbReference>
<dbReference type="AlphaFoldDB" id="A0A835LC15"/>
<dbReference type="Proteomes" id="UP000648187">
    <property type="component" value="Unassembled WGS sequence"/>
</dbReference>
<proteinExistence type="predicted"/>